<organism evidence="3 4">
    <name type="scientific">Staurois parvus</name>
    <dbReference type="NCBI Taxonomy" id="386267"/>
    <lineage>
        <taxon>Eukaryota</taxon>
        <taxon>Metazoa</taxon>
        <taxon>Chordata</taxon>
        <taxon>Craniata</taxon>
        <taxon>Vertebrata</taxon>
        <taxon>Euteleostomi</taxon>
        <taxon>Amphibia</taxon>
        <taxon>Batrachia</taxon>
        <taxon>Anura</taxon>
        <taxon>Neobatrachia</taxon>
        <taxon>Ranoidea</taxon>
        <taxon>Ranidae</taxon>
        <taxon>Staurois</taxon>
    </lineage>
</organism>
<feature type="region of interest" description="Disordered" evidence="1">
    <location>
        <begin position="1"/>
        <end position="91"/>
    </location>
</feature>
<dbReference type="InterPro" id="IPR001478">
    <property type="entry name" value="PDZ"/>
</dbReference>
<dbReference type="EMBL" id="CATNWA010001706">
    <property type="protein sequence ID" value="CAI9540977.1"/>
    <property type="molecule type" value="Genomic_DNA"/>
</dbReference>
<dbReference type="SUPFAM" id="SSF50156">
    <property type="entry name" value="PDZ domain-like"/>
    <property type="match status" value="1"/>
</dbReference>
<name>A0ABN9AY58_9NEOB</name>
<feature type="non-terminal residue" evidence="3">
    <location>
        <position position="163"/>
    </location>
</feature>
<proteinExistence type="predicted"/>
<protein>
    <recommendedName>
        <fullName evidence="2">PDZ domain-containing protein</fullName>
    </recommendedName>
</protein>
<reference evidence="3" key="1">
    <citation type="submission" date="2023-05" db="EMBL/GenBank/DDBJ databases">
        <authorList>
            <person name="Stuckert A."/>
        </authorList>
    </citation>
    <scope>NUCLEOTIDE SEQUENCE</scope>
</reference>
<keyword evidence="4" id="KW-1185">Reference proteome</keyword>
<evidence type="ECO:0000313" key="4">
    <source>
        <dbReference type="Proteomes" id="UP001162483"/>
    </source>
</evidence>
<dbReference type="Proteomes" id="UP001162483">
    <property type="component" value="Unassembled WGS sequence"/>
</dbReference>
<dbReference type="PROSITE" id="PS50106">
    <property type="entry name" value="PDZ"/>
    <property type="match status" value="1"/>
</dbReference>
<gene>
    <name evidence="3" type="ORF">SPARVUS_LOCUS1821862</name>
</gene>
<dbReference type="Gene3D" id="2.30.42.10">
    <property type="match status" value="1"/>
</dbReference>
<feature type="compositionally biased region" description="Basic and acidic residues" evidence="1">
    <location>
        <begin position="79"/>
        <end position="91"/>
    </location>
</feature>
<evidence type="ECO:0000313" key="3">
    <source>
        <dbReference type="EMBL" id="CAI9540977.1"/>
    </source>
</evidence>
<comment type="caution">
    <text evidence="3">The sequence shown here is derived from an EMBL/GenBank/DDBJ whole genome shotgun (WGS) entry which is preliminary data.</text>
</comment>
<evidence type="ECO:0000259" key="2">
    <source>
        <dbReference type="PROSITE" id="PS50106"/>
    </source>
</evidence>
<feature type="domain" description="PDZ" evidence="2">
    <location>
        <begin position="122"/>
        <end position="163"/>
    </location>
</feature>
<feature type="compositionally biased region" description="Basic and acidic residues" evidence="1">
    <location>
        <begin position="47"/>
        <end position="58"/>
    </location>
</feature>
<sequence length="163" mass="17511">MAAAAALVNPKQPVLPHSPALGQHRAERGLGSLVSSPGRWPKTARRIKGEKDSARESRQYAPMEVDGGHSSDEASGPDGHMKQELHSSYDEERCEYHVSKAARTAAKSMDSSVQREGCCIWKMHMLKGADGLGIQITGGRGSKRSPHGIVVAHVEEGGSADRY</sequence>
<dbReference type="InterPro" id="IPR036034">
    <property type="entry name" value="PDZ_sf"/>
</dbReference>
<accession>A0ABN9AY58</accession>
<evidence type="ECO:0000256" key="1">
    <source>
        <dbReference type="SAM" id="MobiDB-lite"/>
    </source>
</evidence>